<dbReference type="AlphaFoldDB" id="A0A1R3IAX3"/>
<keyword evidence="3" id="KW-1185">Reference proteome</keyword>
<name>A0A1R3IAX3_COCAP</name>
<protein>
    <recommendedName>
        <fullName evidence="1">DUF7890 domain-containing protein</fullName>
    </recommendedName>
</protein>
<evidence type="ECO:0000313" key="3">
    <source>
        <dbReference type="Proteomes" id="UP000188268"/>
    </source>
</evidence>
<reference evidence="2 3" key="1">
    <citation type="submission" date="2013-09" db="EMBL/GenBank/DDBJ databases">
        <title>Corchorus capsularis genome sequencing.</title>
        <authorList>
            <person name="Alam M."/>
            <person name="Haque M.S."/>
            <person name="Islam M.S."/>
            <person name="Emdad E.M."/>
            <person name="Islam M.M."/>
            <person name="Ahmed B."/>
            <person name="Halim A."/>
            <person name="Hossen Q.M.M."/>
            <person name="Hossain M.Z."/>
            <person name="Ahmed R."/>
            <person name="Khan M.M."/>
            <person name="Islam R."/>
            <person name="Rashid M.M."/>
            <person name="Khan S.A."/>
            <person name="Rahman M.S."/>
            <person name="Alam M."/>
        </authorList>
    </citation>
    <scope>NUCLEOTIDE SEQUENCE [LARGE SCALE GENOMIC DNA]</scope>
    <source>
        <strain evidence="3">cv. CVL-1</strain>
        <tissue evidence="2">Whole seedling</tissue>
    </source>
</reference>
<comment type="caution">
    <text evidence="2">The sequence shown here is derived from an EMBL/GenBank/DDBJ whole genome shotgun (WGS) entry which is preliminary data.</text>
</comment>
<dbReference type="Proteomes" id="UP000188268">
    <property type="component" value="Unassembled WGS sequence"/>
</dbReference>
<dbReference type="Pfam" id="PF25418">
    <property type="entry name" value="DUF7890"/>
    <property type="match status" value="1"/>
</dbReference>
<proteinExistence type="predicted"/>
<feature type="domain" description="DUF7890" evidence="1">
    <location>
        <begin position="71"/>
        <end position="116"/>
    </location>
</feature>
<evidence type="ECO:0000313" key="2">
    <source>
        <dbReference type="EMBL" id="OMO79756.1"/>
    </source>
</evidence>
<evidence type="ECO:0000259" key="1">
    <source>
        <dbReference type="Pfam" id="PF25418"/>
    </source>
</evidence>
<dbReference type="InterPro" id="IPR057212">
    <property type="entry name" value="DUF7890"/>
</dbReference>
<dbReference type="PANTHER" id="PTHR36782">
    <property type="entry name" value="BNAC03G62080D PROTEIN"/>
    <property type="match status" value="1"/>
</dbReference>
<sequence>MFTFLASFFQRILSGEVLELVEPISASKFIYRDELCRKNKSYNYDDSISSSKVPLIKVGKDHEKKDDQKTTIRVKVKMTKQEAARLLSKCKDGGVLEFRDVARELVHLPKDRVSVVTSSPCPGSHAVLDSIPEEY</sequence>
<dbReference type="OrthoDB" id="1077969at2759"/>
<dbReference type="PANTHER" id="PTHR36782:SF1">
    <property type="entry name" value="CALCIUM UNIPORTER PROTEIN"/>
    <property type="match status" value="1"/>
</dbReference>
<organism evidence="2 3">
    <name type="scientific">Corchorus capsularis</name>
    <name type="common">Jute</name>
    <dbReference type="NCBI Taxonomy" id="210143"/>
    <lineage>
        <taxon>Eukaryota</taxon>
        <taxon>Viridiplantae</taxon>
        <taxon>Streptophyta</taxon>
        <taxon>Embryophyta</taxon>
        <taxon>Tracheophyta</taxon>
        <taxon>Spermatophyta</taxon>
        <taxon>Magnoliopsida</taxon>
        <taxon>eudicotyledons</taxon>
        <taxon>Gunneridae</taxon>
        <taxon>Pentapetalae</taxon>
        <taxon>rosids</taxon>
        <taxon>malvids</taxon>
        <taxon>Malvales</taxon>
        <taxon>Malvaceae</taxon>
        <taxon>Grewioideae</taxon>
        <taxon>Apeibeae</taxon>
        <taxon>Corchorus</taxon>
    </lineage>
</organism>
<dbReference type="STRING" id="210143.A0A1R3IAX3"/>
<dbReference type="EMBL" id="AWWV01010358">
    <property type="protein sequence ID" value="OMO79756.1"/>
    <property type="molecule type" value="Genomic_DNA"/>
</dbReference>
<gene>
    <name evidence="2" type="ORF">CCACVL1_13441</name>
</gene>
<dbReference type="Gramene" id="OMO79756">
    <property type="protein sequence ID" value="OMO79756"/>
    <property type="gene ID" value="CCACVL1_13441"/>
</dbReference>
<accession>A0A1R3IAX3</accession>
<dbReference type="OMA" id="AREKEGM"/>